<organism evidence="2 3">
    <name type="scientific">Algoriphagus antarcticus</name>
    <dbReference type="NCBI Taxonomy" id="238540"/>
    <lineage>
        <taxon>Bacteria</taxon>
        <taxon>Pseudomonadati</taxon>
        <taxon>Bacteroidota</taxon>
        <taxon>Cytophagia</taxon>
        <taxon>Cytophagales</taxon>
        <taxon>Cyclobacteriaceae</taxon>
        <taxon>Algoriphagus</taxon>
    </lineage>
</organism>
<dbReference type="AlphaFoldDB" id="A0A3E0E877"/>
<dbReference type="Proteomes" id="UP000256405">
    <property type="component" value="Unassembled WGS sequence"/>
</dbReference>
<evidence type="ECO:0000256" key="1">
    <source>
        <dbReference type="SAM" id="Phobius"/>
    </source>
</evidence>
<keyword evidence="1" id="KW-0812">Transmembrane</keyword>
<protein>
    <submittedName>
        <fullName evidence="2">Uncharacterized protein</fullName>
    </submittedName>
</protein>
<evidence type="ECO:0000313" key="2">
    <source>
        <dbReference type="EMBL" id="REG94458.1"/>
    </source>
</evidence>
<sequence length="386" mass="43530">MTGLAVLDVFISLVFLYLLYSLFAMTIIEAITSSFSSRSKNLITGIDRLLADDHQSTRINHTFLNLFWVNTINPLTKAFYKHPSIKYLGSKGINSKPSYIAKDRFGSTLIDLLGKGAYLDDIHNISATLGIIPEYDSSKLASDIRALQQELKESTQTAISDKVEIDSLTEKLDYLKQELFQRTNKEHPWEIEGLSIGTETKYQLKNLWQQAANDKEKFKSLIENWYDDQMDRVAGWYKRKLTFLTFILGFIIAGLFNVDTIRLTTELSKNEEMRTMLVEGAKGYIANNPNGVSSVSFTEQRQFIDSVNTEISKYNYVLGVSKEAKFTGWTILGWLITAFAISLGAPFWFDLLNKLVQVRNSVNIPVSAGKSSDSSDQVVNNTKAVG</sequence>
<comment type="caution">
    <text evidence="2">The sequence shown here is derived from an EMBL/GenBank/DDBJ whole genome shotgun (WGS) entry which is preliminary data.</text>
</comment>
<name>A0A3E0E877_9BACT</name>
<keyword evidence="3" id="KW-1185">Reference proteome</keyword>
<reference evidence="2 3" key="1">
    <citation type="submission" date="2018-08" db="EMBL/GenBank/DDBJ databases">
        <title>Genomic Encyclopedia of Archaeal and Bacterial Type Strains, Phase II (KMG-II): from individual species to whole genera.</title>
        <authorList>
            <person name="Goeker M."/>
        </authorList>
    </citation>
    <scope>NUCLEOTIDE SEQUENCE [LARGE SCALE GENOMIC DNA]</scope>
    <source>
        <strain evidence="2 3">DSM 15986</strain>
    </source>
</reference>
<feature type="transmembrane region" description="Helical" evidence="1">
    <location>
        <begin position="241"/>
        <end position="258"/>
    </location>
</feature>
<dbReference type="RefSeq" id="WP_140160539.1">
    <property type="nucleotide sequence ID" value="NZ_MSSW01000011.1"/>
</dbReference>
<evidence type="ECO:0000313" key="3">
    <source>
        <dbReference type="Proteomes" id="UP000256405"/>
    </source>
</evidence>
<feature type="transmembrane region" description="Helical" evidence="1">
    <location>
        <begin position="326"/>
        <end position="349"/>
    </location>
</feature>
<keyword evidence="1" id="KW-0472">Membrane</keyword>
<dbReference type="EMBL" id="QUNF01000001">
    <property type="protein sequence ID" value="REG94458.1"/>
    <property type="molecule type" value="Genomic_DNA"/>
</dbReference>
<dbReference type="OrthoDB" id="6286374at2"/>
<keyword evidence="1" id="KW-1133">Transmembrane helix</keyword>
<feature type="transmembrane region" description="Helical" evidence="1">
    <location>
        <begin position="6"/>
        <end position="31"/>
    </location>
</feature>
<gene>
    <name evidence="2" type="ORF">C8N25_101285</name>
</gene>
<accession>A0A3E0E877</accession>
<proteinExistence type="predicted"/>